<dbReference type="Gene3D" id="1.10.455.10">
    <property type="entry name" value="Ribosomal protein S7 domain"/>
    <property type="match status" value="1"/>
</dbReference>
<reference evidence="8 9" key="1">
    <citation type="journal article" date="2015" name="Nature">
        <title>rRNA introns, odd ribosomes, and small enigmatic genomes across a large radiation of phyla.</title>
        <authorList>
            <person name="Brown C.T."/>
            <person name="Hug L.A."/>
            <person name="Thomas B.C."/>
            <person name="Sharon I."/>
            <person name="Castelle C.J."/>
            <person name="Singh A."/>
            <person name="Wilkins M.J."/>
            <person name="Williams K.H."/>
            <person name="Banfield J.F."/>
        </authorList>
    </citation>
    <scope>NUCLEOTIDE SEQUENCE [LARGE SCALE GENOMIC DNA]</scope>
</reference>
<dbReference type="FunFam" id="1.10.455.10:FF:000001">
    <property type="entry name" value="30S ribosomal protein S7"/>
    <property type="match status" value="1"/>
</dbReference>
<accession>A0A0G1WEB5</accession>
<dbReference type="InterPro" id="IPR005717">
    <property type="entry name" value="Ribosomal_uS7_bac/org-type"/>
</dbReference>
<dbReference type="GO" id="GO:0015935">
    <property type="term" value="C:small ribosomal subunit"/>
    <property type="evidence" value="ECO:0007669"/>
    <property type="project" value="InterPro"/>
</dbReference>
<evidence type="ECO:0000256" key="2">
    <source>
        <dbReference type="ARBA" id="ARBA00022730"/>
    </source>
</evidence>
<keyword evidence="5 6" id="KW-0687">Ribonucleoprotein</keyword>
<keyword evidence="6" id="KW-0820">tRNA-binding</keyword>
<proteinExistence type="inferred from homology"/>
<feature type="domain" description="Small ribosomal subunit protein uS7" evidence="7">
    <location>
        <begin position="3"/>
        <end position="147"/>
    </location>
</feature>
<comment type="subunit">
    <text evidence="6">Part of the 30S ribosomal subunit. Contacts proteins S9 and S11.</text>
</comment>
<keyword evidence="4 6" id="KW-0689">Ribosomal protein</keyword>
<dbReference type="PATRIC" id="fig|1618438.3.peg.323"/>
<dbReference type="PANTHER" id="PTHR11205">
    <property type="entry name" value="RIBOSOMAL PROTEIN S7"/>
    <property type="match status" value="1"/>
</dbReference>
<sequence length="154" mass="17224">MAKQIQVQPDPIYSSKLVAKLVNRSMYDGKKTLAAKQVYKAIEILGDKTGKEPLEVFRDALENVKPQMEVRTRRIGGAAYQVPTPVKGDRKESLAIRWIVNAARNRSNSTFHSYGQKLAAELLDALNNEGGAIKKKLDTHRMADANKAFAHFAW</sequence>
<evidence type="ECO:0000313" key="8">
    <source>
        <dbReference type="EMBL" id="KKU80585.1"/>
    </source>
</evidence>
<dbReference type="Pfam" id="PF00177">
    <property type="entry name" value="Ribosomal_S7"/>
    <property type="match status" value="1"/>
</dbReference>
<name>A0A0G1WEB5_9BACT</name>
<dbReference type="GO" id="GO:0003735">
    <property type="term" value="F:structural constituent of ribosome"/>
    <property type="evidence" value="ECO:0007669"/>
    <property type="project" value="InterPro"/>
</dbReference>
<evidence type="ECO:0000256" key="5">
    <source>
        <dbReference type="ARBA" id="ARBA00023274"/>
    </source>
</evidence>
<protein>
    <recommendedName>
        <fullName evidence="6">Small ribosomal subunit protein uS7</fullName>
    </recommendedName>
</protein>
<dbReference type="GO" id="GO:0000049">
    <property type="term" value="F:tRNA binding"/>
    <property type="evidence" value="ECO:0007669"/>
    <property type="project" value="UniProtKB-UniRule"/>
</dbReference>
<dbReference type="InterPro" id="IPR023798">
    <property type="entry name" value="Ribosomal_uS7_dom"/>
</dbReference>
<dbReference type="InterPro" id="IPR036823">
    <property type="entry name" value="Ribosomal_uS7_dom_sf"/>
</dbReference>
<evidence type="ECO:0000256" key="6">
    <source>
        <dbReference type="HAMAP-Rule" id="MF_00480"/>
    </source>
</evidence>
<dbReference type="EMBL" id="LCOQ01000016">
    <property type="protein sequence ID" value="KKU80585.1"/>
    <property type="molecule type" value="Genomic_DNA"/>
</dbReference>
<gene>
    <name evidence="6" type="primary">rpsG</name>
    <name evidence="8" type="ORF">UY08_C0016G0003</name>
</gene>
<dbReference type="HAMAP" id="MF_00480_B">
    <property type="entry name" value="Ribosomal_uS7_B"/>
    <property type="match status" value="1"/>
</dbReference>
<evidence type="ECO:0000313" key="9">
    <source>
        <dbReference type="Proteomes" id="UP000034212"/>
    </source>
</evidence>
<dbReference type="Proteomes" id="UP000034212">
    <property type="component" value="Unassembled WGS sequence"/>
</dbReference>
<dbReference type="CDD" id="cd14869">
    <property type="entry name" value="uS7_Bacteria"/>
    <property type="match status" value="1"/>
</dbReference>
<comment type="function">
    <text evidence="6">One of the primary rRNA binding proteins, it binds directly to 16S rRNA where it nucleates assembly of the head domain of the 30S subunit. Is located at the subunit interface close to the decoding center, probably blocks exit of the E-site tRNA.</text>
</comment>
<evidence type="ECO:0000256" key="3">
    <source>
        <dbReference type="ARBA" id="ARBA00022884"/>
    </source>
</evidence>
<evidence type="ECO:0000259" key="7">
    <source>
        <dbReference type="Pfam" id="PF00177"/>
    </source>
</evidence>
<evidence type="ECO:0000256" key="4">
    <source>
        <dbReference type="ARBA" id="ARBA00022980"/>
    </source>
</evidence>
<dbReference type="AlphaFoldDB" id="A0A0G1WEB5"/>
<dbReference type="GO" id="GO:0006412">
    <property type="term" value="P:translation"/>
    <property type="evidence" value="ECO:0007669"/>
    <property type="project" value="UniProtKB-UniRule"/>
</dbReference>
<dbReference type="InterPro" id="IPR000235">
    <property type="entry name" value="Ribosomal_uS7"/>
</dbReference>
<comment type="caution">
    <text evidence="8">The sequence shown here is derived from an EMBL/GenBank/DDBJ whole genome shotgun (WGS) entry which is preliminary data.</text>
</comment>
<dbReference type="PIRSF" id="PIRSF002122">
    <property type="entry name" value="RPS7p_RPS7a_RPS5e_RPS7o"/>
    <property type="match status" value="1"/>
</dbReference>
<evidence type="ECO:0000256" key="1">
    <source>
        <dbReference type="ARBA" id="ARBA00007151"/>
    </source>
</evidence>
<dbReference type="SUPFAM" id="SSF47973">
    <property type="entry name" value="Ribosomal protein S7"/>
    <property type="match status" value="1"/>
</dbReference>
<keyword evidence="2 6" id="KW-0699">rRNA-binding</keyword>
<dbReference type="NCBIfam" id="TIGR01029">
    <property type="entry name" value="rpsG_bact"/>
    <property type="match status" value="1"/>
</dbReference>
<keyword evidence="3 6" id="KW-0694">RNA-binding</keyword>
<dbReference type="GO" id="GO:0019843">
    <property type="term" value="F:rRNA binding"/>
    <property type="evidence" value="ECO:0007669"/>
    <property type="project" value="UniProtKB-UniRule"/>
</dbReference>
<organism evidence="8 9">
    <name type="scientific">Candidatus Gottesmanbacteria bacterium GW2011_GWA1_47_8</name>
    <dbReference type="NCBI Taxonomy" id="1618438"/>
    <lineage>
        <taxon>Bacteria</taxon>
        <taxon>Candidatus Gottesmaniibacteriota</taxon>
    </lineage>
</organism>
<comment type="similarity">
    <text evidence="1 6">Belongs to the universal ribosomal protein uS7 family.</text>
</comment>